<keyword evidence="3" id="KW-1185">Reference proteome</keyword>
<evidence type="ECO:0008006" key="4">
    <source>
        <dbReference type="Google" id="ProtNLM"/>
    </source>
</evidence>
<organism evidence="2 3">
    <name type="scientific">Desmospora profundinema</name>
    <dbReference type="NCBI Taxonomy" id="1571184"/>
    <lineage>
        <taxon>Bacteria</taxon>
        <taxon>Bacillati</taxon>
        <taxon>Bacillota</taxon>
        <taxon>Bacilli</taxon>
        <taxon>Bacillales</taxon>
        <taxon>Thermoactinomycetaceae</taxon>
        <taxon>Desmospora</taxon>
    </lineage>
</organism>
<evidence type="ECO:0000313" key="3">
    <source>
        <dbReference type="Proteomes" id="UP001185012"/>
    </source>
</evidence>
<accession>A0ABU1ISF0</accession>
<gene>
    <name evidence="2" type="ORF">JOE21_003388</name>
</gene>
<feature type="compositionally biased region" description="Polar residues" evidence="1">
    <location>
        <begin position="15"/>
        <end position="24"/>
    </location>
</feature>
<evidence type="ECO:0000256" key="1">
    <source>
        <dbReference type="SAM" id="MobiDB-lite"/>
    </source>
</evidence>
<protein>
    <recommendedName>
        <fullName evidence="4">DNA-binding protein</fullName>
    </recommendedName>
</protein>
<dbReference type="Proteomes" id="UP001185012">
    <property type="component" value="Unassembled WGS sequence"/>
</dbReference>
<reference evidence="2 3" key="1">
    <citation type="submission" date="2023-07" db="EMBL/GenBank/DDBJ databases">
        <title>Genomic Encyclopedia of Type Strains, Phase IV (KMG-IV): sequencing the most valuable type-strain genomes for metagenomic binning, comparative biology and taxonomic classification.</title>
        <authorList>
            <person name="Goeker M."/>
        </authorList>
    </citation>
    <scope>NUCLEOTIDE SEQUENCE [LARGE SCALE GENOMIC DNA]</scope>
    <source>
        <strain evidence="2 3">DSM 45903</strain>
    </source>
</reference>
<sequence length="302" mass="35226">MESNLENQGIPEQKGATSTMTFHDQGQEPHVHQSEILMPLEKAAQILDIPEEELRRQAGEGRLGCVKKNGDYWFSEKQIGRIHHDKASQDSDLVTPALELILLEPGHRKNNENSGNENNPWKKAFAKIIFQFRSLKQKNPLSHLKWKEWMEQFFQLVERKKQKDVHQEQELRQVSVKLGFMTGKNELYCDFCEVNDHFYPGAIFADVYVDGALKWMMCPNCLQYCREQANGSMESNLRARFHQLAFRLERESRRARNLATTEDFRVPSLYEWEAWENASFAMQEVAASFGEEAAMNERRQEP</sequence>
<dbReference type="EMBL" id="JAVDQG010000009">
    <property type="protein sequence ID" value="MDR6227373.1"/>
    <property type="molecule type" value="Genomic_DNA"/>
</dbReference>
<name>A0ABU1ISF0_9BACL</name>
<evidence type="ECO:0000313" key="2">
    <source>
        <dbReference type="EMBL" id="MDR6227373.1"/>
    </source>
</evidence>
<feature type="region of interest" description="Disordered" evidence="1">
    <location>
        <begin position="1"/>
        <end position="32"/>
    </location>
</feature>
<dbReference type="RefSeq" id="WP_309868388.1">
    <property type="nucleotide sequence ID" value="NZ_JAVDQG010000009.1"/>
</dbReference>
<proteinExistence type="predicted"/>
<comment type="caution">
    <text evidence="2">The sequence shown here is derived from an EMBL/GenBank/DDBJ whole genome shotgun (WGS) entry which is preliminary data.</text>
</comment>